<evidence type="ECO:0000313" key="1">
    <source>
        <dbReference type="EMBL" id="JAT08113.1"/>
    </source>
</evidence>
<reference evidence="1" key="1">
    <citation type="submission" date="2015-11" db="EMBL/GenBank/DDBJ databases">
        <title>De novo transcriptome assembly of four potential Pierce s Disease insect vectors from Arizona vineyards.</title>
        <authorList>
            <person name="Tassone E.E."/>
        </authorList>
    </citation>
    <scope>NUCLEOTIDE SEQUENCE</scope>
</reference>
<feature type="non-terminal residue" evidence="1">
    <location>
        <position position="1"/>
    </location>
</feature>
<proteinExistence type="predicted"/>
<sequence>KTVLNVRNNCDRKANLLLKLIRPEMINVFTLYLKFLLVSYCACNVYDFIVSKDEAICNLLKEPTGIDDLIIDEYKSVTKKFGELEEEVKRLNESVIQSAEAVYKRGKPHFITRRYSLGKLKLHYNWGPREVNYFEFLTMNARFKWLDFEEAYKNYTIARSTGAD</sequence>
<evidence type="ECO:0000313" key="2">
    <source>
        <dbReference type="EMBL" id="JAT20082.1"/>
    </source>
</evidence>
<name>A0A1B6K9J4_9HEMI</name>
<dbReference type="AlphaFoldDB" id="A0A1B6K9J4"/>
<gene>
    <name evidence="2" type="ORF">g.2118</name>
    <name evidence="1" type="ORF">g.2120</name>
</gene>
<organism evidence="1">
    <name type="scientific">Graphocephala atropunctata</name>
    <dbReference type="NCBI Taxonomy" id="36148"/>
    <lineage>
        <taxon>Eukaryota</taxon>
        <taxon>Metazoa</taxon>
        <taxon>Ecdysozoa</taxon>
        <taxon>Arthropoda</taxon>
        <taxon>Hexapoda</taxon>
        <taxon>Insecta</taxon>
        <taxon>Pterygota</taxon>
        <taxon>Neoptera</taxon>
        <taxon>Paraneoptera</taxon>
        <taxon>Hemiptera</taxon>
        <taxon>Auchenorrhyncha</taxon>
        <taxon>Membracoidea</taxon>
        <taxon>Cicadellidae</taxon>
        <taxon>Cicadellinae</taxon>
        <taxon>Cicadellini</taxon>
        <taxon>Graphocephala</taxon>
    </lineage>
</organism>
<dbReference type="EMBL" id="GEBQ01019895">
    <property type="protein sequence ID" value="JAT20082.1"/>
    <property type="molecule type" value="Transcribed_RNA"/>
</dbReference>
<accession>A0A1B6K9J4</accession>
<protein>
    <submittedName>
        <fullName evidence="1">Uncharacterized protein</fullName>
    </submittedName>
</protein>
<dbReference type="EMBL" id="GEBQ01031864">
    <property type="protein sequence ID" value="JAT08113.1"/>
    <property type="molecule type" value="Transcribed_RNA"/>
</dbReference>